<protein>
    <submittedName>
        <fullName evidence="3">Uncharacterized protein</fullName>
    </submittedName>
</protein>
<reference evidence="3 4" key="1">
    <citation type="journal article" date="2021" name="bioRxiv">
        <title>Chromosome-scale and haplotype-resolved genome assembly of a tetraploid potato cultivar.</title>
        <authorList>
            <person name="Sun H."/>
            <person name="Jiao W.-B."/>
            <person name="Krause K."/>
            <person name="Campoy J.A."/>
            <person name="Goel M."/>
            <person name="Folz-Donahue K."/>
            <person name="Kukat C."/>
            <person name="Huettel B."/>
            <person name="Schneeberger K."/>
        </authorList>
    </citation>
    <scope>NUCLEOTIDE SEQUENCE [LARGE SCALE GENOMIC DNA]</scope>
    <source>
        <strain evidence="3">SolTubOtavaFocal</strain>
        <tissue evidence="3">Leaves</tissue>
    </source>
</reference>
<accession>A0ABQ7TV84</accession>
<organism evidence="3 4">
    <name type="scientific">Solanum tuberosum</name>
    <name type="common">Potato</name>
    <dbReference type="NCBI Taxonomy" id="4113"/>
    <lineage>
        <taxon>Eukaryota</taxon>
        <taxon>Viridiplantae</taxon>
        <taxon>Streptophyta</taxon>
        <taxon>Embryophyta</taxon>
        <taxon>Tracheophyta</taxon>
        <taxon>Spermatophyta</taxon>
        <taxon>Magnoliopsida</taxon>
        <taxon>eudicotyledons</taxon>
        <taxon>Gunneridae</taxon>
        <taxon>Pentapetalae</taxon>
        <taxon>asterids</taxon>
        <taxon>lamiids</taxon>
        <taxon>Solanales</taxon>
        <taxon>Solanaceae</taxon>
        <taxon>Solanoideae</taxon>
        <taxon>Solaneae</taxon>
        <taxon>Solanum</taxon>
    </lineage>
</organism>
<feature type="region of interest" description="Disordered" evidence="2">
    <location>
        <begin position="262"/>
        <end position="292"/>
    </location>
</feature>
<feature type="compositionally biased region" description="Polar residues" evidence="2">
    <location>
        <begin position="115"/>
        <end position="138"/>
    </location>
</feature>
<evidence type="ECO:0000256" key="1">
    <source>
        <dbReference type="SAM" id="Coils"/>
    </source>
</evidence>
<proteinExistence type="predicted"/>
<keyword evidence="4" id="KW-1185">Reference proteome</keyword>
<comment type="caution">
    <text evidence="3">The sequence shown here is derived from an EMBL/GenBank/DDBJ whole genome shotgun (WGS) entry which is preliminary data.</text>
</comment>
<dbReference type="Proteomes" id="UP000826656">
    <property type="component" value="Unassembled WGS sequence"/>
</dbReference>
<feature type="coiled-coil region" evidence="1">
    <location>
        <begin position="384"/>
        <end position="446"/>
    </location>
</feature>
<evidence type="ECO:0000313" key="3">
    <source>
        <dbReference type="EMBL" id="KAH0738641.1"/>
    </source>
</evidence>
<name>A0ABQ7TV84_SOLTU</name>
<dbReference type="EMBL" id="JAIVGD010000028">
    <property type="protein sequence ID" value="KAH0738641.1"/>
    <property type="molecule type" value="Genomic_DNA"/>
</dbReference>
<dbReference type="PANTHER" id="PTHR36607">
    <property type="entry name" value="1,2-DIHYDROXY-3-KETO-5-METHYLTHIOPENTENE DIOXYGENASE 4"/>
    <property type="match status" value="1"/>
</dbReference>
<feature type="region of interest" description="Disordered" evidence="2">
    <location>
        <begin position="39"/>
        <end position="175"/>
    </location>
</feature>
<dbReference type="PANTHER" id="PTHR36607:SF20">
    <property type="entry name" value="AMINOTRANSFERASE-LIKE PLANT MOBILE DOMAIN-CONTAINING PROTEIN"/>
    <property type="match status" value="1"/>
</dbReference>
<evidence type="ECO:0000313" key="4">
    <source>
        <dbReference type="Proteomes" id="UP000826656"/>
    </source>
</evidence>
<evidence type="ECO:0000256" key="2">
    <source>
        <dbReference type="SAM" id="MobiDB-lite"/>
    </source>
</evidence>
<sequence length="485" mass="53925">MIPTCPLEGAPLMTHEYVDWWPSQMMNTSQENLRIILKKTKQDSTSTSSKGASDQSMEKSHPSSKSQVKSNDTLQVAKTSSKSKTSKDGDVPAKSKLRRLTLASKATSPAPEVGHNSSRANELHVSSDNGNDQTSNFETPCDEISHMYASPDGVRRPNASPSPTDRHWNRPKRKAQELDDICCGIDILDTIVIDDNDFVDEDSNSASLFELAKQIYLNGLDAAAKDFHSSINDVMPSLEVVPPRKSPFNDVIPLLEVAPPRKSPSNDVMPSLEVVPPRKSPSRPLRPGAPTFEPQETIYRAKSTFVSEMWGALCGWITQFSLGSSDGFTKLESSIASTLEEIRKVHIIDVSSLEDHVENLFKSYAEYDTLRSSKMTKESYEKALDDAKMTHENLDGSMEKLQATLADVEKDLKALTYKKKKVTALINKYQEKLSKSQENVTITEGEIYTIKANNVMSNDEVERLAKLEGAVEKSRQEIISFKLFS</sequence>
<keyword evidence="1" id="KW-0175">Coiled coil</keyword>
<gene>
    <name evidence="3" type="ORF">KY290_037346</name>
</gene>
<feature type="compositionally biased region" description="Polar residues" evidence="2">
    <location>
        <begin position="63"/>
        <end position="77"/>
    </location>
</feature>